<sequence length="175" mass="19281">MKLHFTADWLRSHIEHDPDVDCDAGLPLRDAAPLERLMQEKSRHQATAGQPSAASEHKTVVLFKLVHQLRRKDGLSIAQLAAKIRVDAAELEKVEKDPCYVPGPRTVHQLAEFIGVSARAVEQLTAASSAQNDNLTEAAHRFAASSDDLSKLSQAERRDLNDFVKVLASIDKKNG</sequence>
<comment type="caution">
    <text evidence="2">The sequence shown here is derived from an EMBL/GenBank/DDBJ whole genome shotgun (WGS) entry which is preliminary data.</text>
</comment>
<name>A0A9X1D826_9HYPH</name>
<dbReference type="InterPro" id="IPR001387">
    <property type="entry name" value="Cro/C1-type_HTH"/>
</dbReference>
<evidence type="ECO:0000313" key="2">
    <source>
        <dbReference type="EMBL" id="MBT1159827.1"/>
    </source>
</evidence>
<dbReference type="CDD" id="cd00093">
    <property type="entry name" value="HTH_XRE"/>
    <property type="match status" value="1"/>
</dbReference>
<keyword evidence="3" id="KW-1185">Reference proteome</keyword>
<dbReference type="GO" id="GO:0003677">
    <property type="term" value="F:DNA binding"/>
    <property type="evidence" value="ECO:0007669"/>
    <property type="project" value="InterPro"/>
</dbReference>
<dbReference type="InterPro" id="IPR010982">
    <property type="entry name" value="Lambda_DNA-bd_dom_sf"/>
</dbReference>
<dbReference type="Gene3D" id="1.10.260.40">
    <property type="entry name" value="lambda repressor-like DNA-binding domains"/>
    <property type="match status" value="1"/>
</dbReference>
<accession>A0A9X1D826</accession>
<dbReference type="Proteomes" id="UP001138921">
    <property type="component" value="Unassembled WGS sequence"/>
</dbReference>
<reference evidence="2" key="1">
    <citation type="journal article" date="2021" name="Microorganisms">
        <title>Phylogenomic Reconstruction and Metabolic Potential of the Genus Aminobacter.</title>
        <authorList>
            <person name="Artuso I."/>
            <person name="Turrini P."/>
            <person name="Pirolo M."/>
            <person name="Lugli G.A."/>
            <person name="Ventura M."/>
            <person name="Visca P."/>
        </authorList>
    </citation>
    <scope>NUCLEOTIDE SEQUENCE</scope>
    <source>
        <strain evidence="2">LMG 26462</strain>
    </source>
</reference>
<dbReference type="AlphaFoldDB" id="A0A9X1D826"/>
<protein>
    <submittedName>
        <fullName evidence="2">Helix-turn-helix transcriptional regulator</fullName>
    </submittedName>
</protein>
<evidence type="ECO:0000313" key="3">
    <source>
        <dbReference type="Proteomes" id="UP001138921"/>
    </source>
</evidence>
<dbReference type="RefSeq" id="WP_214393634.1">
    <property type="nucleotide sequence ID" value="NZ_JAFLWW010000014.1"/>
</dbReference>
<gene>
    <name evidence="2" type="ORF">J1C56_30195</name>
</gene>
<dbReference type="SUPFAM" id="SSF47413">
    <property type="entry name" value="lambda repressor-like DNA-binding domains"/>
    <property type="match status" value="1"/>
</dbReference>
<proteinExistence type="predicted"/>
<reference evidence="2" key="2">
    <citation type="submission" date="2021-03" db="EMBL/GenBank/DDBJ databases">
        <authorList>
            <person name="Artuso I."/>
            <person name="Turrini P."/>
            <person name="Pirolo M."/>
            <person name="Lugli G.A."/>
            <person name="Ventura M."/>
            <person name="Visca P."/>
        </authorList>
    </citation>
    <scope>NUCLEOTIDE SEQUENCE</scope>
    <source>
        <strain evidence="2">LMG 26462</strain>
    </source>
</reference>
<feature type="domain" description="HTH cro/C1-type" evidence="1">
    <location>
        <begin position="66"/>
        <end position="121"/>
    </location>
</feature>
<dbReference type="PROSITE" id="PS50943">
    <property type="entry name" value="HTH_CROC1"/>
    <property type="match status" value="1"/>
</dbReference>
<dbReference type="Pfam" id="PF13560">
    <property type="entry name" value="HTH_31"/>
    <property type="match status" value="1"/>
</dbReference>
<organism evidence="2 3">
    <name type="scientific">Aminobacter anthyllidis</name>
    <dbReference type="NCBI Taxonomy" id="1035067"/>
    <lineage>
        <taxon>Bacteria</taxon>
        <taxon>Pseudomonadati</taxon>
        <taxon>Pseudomonadota</taxon>
        <taxon>Alphaproteobacteria</taxon>
        <taxon>Hyphomicrobiales</taxon>
        <taxon>Phyllobacteriaceae</taxon>
        <taxon>Aminobacter</taxon>
    </lineage>
</organism>
<dbReference type="EMBL" id="JAFLWW010000014">
    <property type="protein sequence ID" value="MBT1159827.1"/>
    <property type="molecule type" value="Genomic_DNA"/>
</dbReference>
<dbReference type="SMART" id="SM00530">
    <property type="entry name" value="HTH_XRE"/>
    <property type="match status" value="1"/>
</dbReference>
<evidence type="ECO:0000259" key="1">
    <source>
        <dbReference type="PROSITE" id="PS50943"/>
    </source>
</evidence>